<keyword evidence="4" id="KW-1185">Reference proteome</keyword>
<organism evidence="3 4">
    <name type="scientific">Ruminococcus flavefaciens 007c</name>
    <dbReference type="NCBI Taxonomy" id="1341157"/>
    <lineage>
        <taxon>Bacteria</taxon>
        <taxon>Bacillati</taxon>
        <taxon>Bacillota</taxon>
        <taxon>Clostridia</taxon>
        <taxon>Eubacteriales</taxon>
        <taxon>Oscillospiraceae</taxon>
        <taxon>Ruminococcus</taxon>
    </lineage>
</organism>
<dbReference type="Pfam" id="PF13529">
    <property type="entry name" value="Peptidase_C39_2"/>
    <property type="match status" value="1"/>
</dbReference>
<dbReference type="InterPro" id="IPR039564">
    <property type="entry name" value="Peptidase_C39-like"/>
</dbReference>
<feature type="signal peptide" evidence="1">
    <location>
        <begin position="1"/>
        <end position="22"/>
    </location>
</feature>
<dbReference type="PATRIC" id="fig|1341157.4.peg.148"/>
<evidence type="ECO:0000259" key="2">
    <source>
        <dbReference type="Pfam" id="PF13529"/>
    </source>
</evidence>
<feature type="domain" description="Peptidase C39-like" evidence="2">
    <location>
        <begin position="213"/>
        <end position="295"/>
    </location>
</feature>
<evidence type="ECO:0000313" key="3">
    <source>
        <dbReference type="EMBL" id="EWM55041.1"/>
    </source>
</evidence>
<evidence type="ECO:0000313" key="4">
    <source>
        <dbReference type="Proteomes" id="UP000019365"/>
    </source>
</evidence>
<gene>
    <name evidence="3" type="ORF">RF007C_05055</name>
</gene>
<protein>
    <recommendedName>
        <fullName evidence="2">Peptidase C39-like domain-containing protein</fullName>
    </recommendedName>
</protein>
<reference evidence="3 4" key="1">
    <citation type="journal article" date="2014" name="PLoS ONE">
        <title>Rumen cellulosomics: divergent fiber-degrading strategies revealed by comparative genome-wide analysis of six ruminococcal strains.</title>
        <authorList>
            <person name="Dassa B."/>
            <person name="Borovok I."/>
            <person name="Ruimy-Israeli V."/>
            <person name="Lamed R."/>
            <person name="Flint H.J."/>
            <person name="Duncan S.H."/>
            <person name="Henrissat B."/>
            <person name="Coutinho P."/>
            <person name="Morrison M."/>
            <person name="Mosoni P."/>
            <person name="Yeoman C.J."/>
            <person name="White B.A."/>
            <person name="Bayer E.A."/>
        </authorList>
    </citation>
    <scope>NUCLEOTIDE SEQUENCE [LARGE SCALE GENOMIC DNA]</scope>
    <source>
        <strain evidence="3 4">007c</strain>
    </source>
</reference>
<accession>W7UIH1</accession>
<dbReference type="EMBL" id="ATAX01000006">
    <property type="protein sequence ID" value="EWM55041.1"/>
    <property type="molecule type" value="Genomic_DNA"/>
</dbReference>
<keyword evidence="1" id="KW-0732">Signal</keyword>
<dbReference type="RefSeq" id="WP_019679523.1">
    <property type="nucleotide sequence ID" value="NZ_ATAX01000006.1"/>
</dbReference>
<dbReference type="Proteomes" id="UP000019365">
    <property type="component" value="Unassembled WGS sequence"/>
</dbReference>
<sequence length="326" mass="35567">MFKKFVSAAMAATICMSGAAIANLASSNGFGFTSITASAAFQSYTIRLEVGTKIYTSPTSGVSNSTITVGTLYTIVDEQTVGNNVFGKLKSGAGWVIVRQVSNVPYTKYLELNTPIYTSPTSGVSNSKITVATYYTIVEERTVGTVKYGRLKSGAGWVIVEGQPIPPVQDYLIPAYTNNLSKIIAVGRQTVSGPCAAYALAYCRTMLDGRTHSYTEYYDGNQCWWNWGNYTPLQNYTSKLAAYQKAYDLLKAGQPVIFRLNGSYNCDHYVTAVGYRKNANRSNLTANDFYIIDPARPSSELNTPAKLLSGNDLRLVDGKYKIVVKA</sequence>
<evidence type="ECO:0000256" key="1">
    <source>
        <dbReference type="SAM" id="SignalP"/>
    </source>
</evidence>
<name>W7UIH1_RUMFL</name>
<proteinExistence type="predicted"/>
<comment type="caution">
    <text evidence="3">The sequence shown here is derived from an EMBL/GenBank/DDBJ whole genome shotgun (WGS) entry which is preliminary data.</text>
</comment>
<dbReference type="AlphaFoldDB" id="W7UIH1"/>
<feature type="chain" id="PRO_5038718297" description="Peptidase C39-like domain-containing protein" evidence="1">
    <location>
        <begin position="23"/>
        <end position="326"/>
    </location>
</feature>
<dbReference type="OrthoDB" id="1829189at2"/>